<comment type="caution">
    <text evidence="1">The sequence shown here is derived from an EMBL/GenBank/DDBJ whole genome shotgun (WGS) entry which is preliminary data.</text>
</comment>
<sequence>MWNERYLNLCEFGLKARKQQQPKSHYELLQPKGCEGCNLTLTYPGVFTAVVCVRGIGDRASVSSYTPYRPFTASLHLLKRQLIINATAATRAKSTFAEIIWIVVSMIVNNAEADAKFQPYATLFRADINPKRKKISSCASL</sequence>
<evidence type="ECO:0000313" key="1">
    <source>
        <dbReference type="EMBL" id="KAK9878114.1"/>
    </source>
</evidence>
<dbReference type="AlphaFoldDB" id="A0AAW1UFS0"/>
<accession>A0AAW1UFS0</accession>
<reference evidence="1 2" key="1">
    <citation type="submission" date="2023-03" db="EMBL/GenBank/DDBJ databases">
        <title>Genome insight into feeding habits of ladybird beetles.</title>
        <authorList>
            <person name="Li H.-S."/>
            <person name="Huang Y.-H."/>
            <person name="Pang H."/>
        </authorList>
    </citation>
    <scope>NUCLEOTIDE SEQUENCE [LARGE SCALE GENOMIC DNA]</scope>
    <source>
        <strain evidence="1">SYSU_2023b</strain>
        <tissue evidence="1">Whole body</tissue>
    </source>
</reference>
<proteinExistence type="predicted"/>
<evidence type="ECO:0000313" key="2">
    <source>
        <dbReference type="Proteomes" id="UP001431783"/>
    </source>
</evidence>
<name>A0AAW1UFS0_9CUCU</name>
<protein>
    <submittedName>
        <fullName evidence="1">Uncharacterized protein</fullName>
    </submittedName>
</protein>
<dbReference type="Proteomes" id="UP001431783">
    <property type="component" value="Unassembled WGS sequence"/>
</dbReference>
<gene>
    <name evidence="1" type="ORF">WA026_021130</name>
</gene>
<dbReference type="EMBL" id="JARQZJ010000046">
    <property type="protein sequence ID" value="KAK9878114.1"/>
    <property type="molecule type" value="Genomic_DNA"/>
</dbReference>
<organism evidence="1 2">
    <name type="scientific">Henosepilachna vigintioctopunctata</name>
    <dbReference type="NCBI Taxonomy" id="420089"/>
    <lineage>
        <taxon>Eukaryota</taxon>
        <taxon>Metazoa</taxon>
        <taxon>Ecdysozoa</taxon>
        <taxon>Arthropoda</taxon>
        <taxon>Hexapoda</taxon>
        <taxon>Insecta</taxon>
        <taxon>Pterygota</taxon>
        <taxon>Neoptera</taxon>
        <taxon>Endopterygota</taxon>
        <taxon>Coleoptera</taxon>
        <taxon>Polyphaga</taxon>
        <taxon>Cucujiformia</taxon>
        <taxon>Coccinelloidea</taxon>
        <taxon>Coccinellidae</taxon>
        <taxon>Epilachninae</taxon>
        <taxon>Epilachnini</taxon>
        <taxon>Henosepilachna</taxon>
    </lineage>
</organism>
<keyword evidence="2" id="KW-1185">Reference proteome</keyword>